<name>M7SKE3_EUTLA</name>
<dbReference type="STRING" id="1287681.M7SKE3"/>
<sequence length="165" mass="18492">MASKQFFDPLTLLRVAPVVSSSVALRYARDQHFFLNAFLKIEERDKAGPVIPLYFRQFFPAALVPVFTLYGITIGTGIANSWARPAAAPAHLWYACGAALALAHFAFVPAVMWKIEHLCNEENDKGTAPEYLRKWLNVHAFRSFVVDFPAWVCFSIATLKSLKSV</sequence>
<organism evidence="2 3">
    <name type="scientific">Eutypa lata (strain UCR-EL1)</name>
    <name type="common">Grapevine dieback disease fungus</name>
    <name type="synonym">Eutypa armeniacae</name>
    <dbReference type="NCBI Taxonomy" id="1287681"/>
    <lineage>
        <taxon>Eukaryota</taxon>
        <taxon>Fungi</taxon>
        <taxon>Dikarya</taxon>
        <taxon>Ascomycota</taxon>
        <taxon>Pezizomycotina</taxon>
        <taxon>Sordariomycetes</taxon>
        <taxon>Xylariomycetidae</taxon>
        <taxon>Xylariales</taxon>
        <taxon>Diatrypaceae</taxon>
        <taxon>Eutypa</taxon>
    </lineage>
</organism>
<evidence type="ECO:0000313" key="2">
    <source>
        <dbReference type="EMBL" id="EMR64818.1"/>
    </source>
</evidence>
<dbReference type="eggNOG" id="ENOG502SN2U">
    <property type="taxonomic scope" value="Eukaryota"/>
</dbReference>
<dbReference type="Proteomes" id="UP000012174">
    <property type="component" value="Unassembled WGS sequence"/>
</dbReference>
<gene>
    <name evidence="2" type="ORF">UCREL1_8212</name>
</gene>
<keyword evidence="3" id="KW-1185">Reference proteome</keyword>
<dbReference type="HOGENOM" id="CLU_092535_0_0_1"/>
<feature type="transmembrane region" description="Helical" evidence="1">
    <location>
        <begin position="92"/>
        <end position="115"/>
    </location>
</feature>
<reference evidence="3" key="1">
    <citation type="journal article" date="2013" name="Genome Announc.">
        <title>Draft genome sequence of the grapevine dieback fungus Eutypa lata UCR-EL1.</title>
        <authorList>
            <person name="Blanco-Ulate B."/>
            <person name="Rolshausen P.E."/>
            <person name="Cantu D."/>
        </authorList>
    </citation>
    <scope>NUCLEOTIDE SEQUENCE [LARGE SCALE GENOMIC DNA]</scope>
    <source>
        <strain evidence="3">UCR-EL1</strain>
    </source>
</reference>
<accession>M7SKE3</accession>
<dbReference type="EMBL" id="KB706995">
    <property type="protein sequence ID" value="EMR64818.1"/>
    <property type="molecule type" value="Genomic_DNA"/>
</dbReference>
<protein>
    <submittedName>
        <fullName evidence="2">Putative integral membrane protein</fullName>
    </submittedName>
</protein>
<dbReference type="OMA" id="LWEDNCA"/>
<dbReference type="OrthoDB" id="1523883at2759"/>
<evidence type="ECO:0000256" key="1">
    <source>
        <dbReference type="SAM" id="Phobius"/>
    </source>
</evidence>
<dbReference type="KEGG" id="ela:UCREL1_8212"/>
<keyword evidence="1" id="KW-0812">Transmembrane</keyword>
<feature type="transmembrane region" description="Helical" evidence="1">
    <location>
        <begin position="58"/>
        <end position="80"/>
    </location>
</feature>
<dbReference type="AlphaFoldDB" id="M7SKE3"/>
<keyword evidence="1" id="KW-0472">Membrane</keyword>
<proteinExistence type="predicted"/>
<evidence type="ECO:0000313" key="3">
    <source>
        <dbReference type="Proteomes" id="UP000012174"/>
    </source>
</evidence>
<keyword evidence="1" id="KW-1133">Transmembrane helix</keyword>